<name>A0A3S8UQB4_9PSED</name>
<dbReference type="InterPro" id="IPR007159">
    <property type="entry name" value="SpoVT-AbrB_dom"/>
</dbReference>
<evidence type="ECO:0000313" key="2">
    <source>
        <dbReference type="EMBL" id="AZL70580.1"/>
    </source>
</evidence>
<proteinExistence type="predicted"/>
<dbReference type="GO" id="GO:0003677">
    <property type="term" value="F:DNA binding"/>
    <property type="evidence" value="ECO:0007669"/>
    <property type="project" value="UniProtKB-KW"/>
</dbReference>
<dbReference type="Proteomes" id="UP000268230">
    <property type="component" value="Chromosome"/>
</dbReference>
<dbReference type="InterPro" id="IPR039052">
    <property type="entry name" value="Antitox_PemI-like"/>
</dbReference>
<dbReference type="Pfam" id="PF04014">
    <property type="entry name" value="MazE_antitoxin"/>
    <property type="match status" value="1"/>
</dbReference>
<gene>
    <name evidence="2" type="ORF">EJA05_23855</name>
</gene>
<dbReference type="EMBL" id="CP034338">
    <property type="protein sequence ID" value="AZL70580.1"/>
    <property type="molecule type" value="Genomic_DNA"/>
</dbReference>
<accession>A0A3S8UQB4</accession>
<dbReference type="AlphaFoldDB" id="A0A3S8UQB4"/>
<dbReference type="OrthoDB" id="9795766at2"/>
<dbReference type="KEGG" id="pory:EJA05_23855"/>
<dbReference type="Gene3D" id="2.10.260.10">
    <property type="match status" value="1"/>
</dbReference>
<dbReference type="SMART" id="SM00966">
    <property type="entry name" value="SpoVT_AbrB"/>
    <property type="match status" value="1"/>
</dbReference>
<organism evidence="2 3">
    <name type="scientific">Pseudomonas entomophila</name>
    <dbReference type="NCBI Taxonomy" id="312306"/>
    <lineage>
        <taxon>Bacteria</taxon>
        <taxon>Pseudomonadati</taxon>
        <taxon>Pseudomonadota</taxon>
        <taxon>Gammaproteobacteria</taxon>
        <taxon>Pseudomonadales</taxon>
        <taxon>Pseudomonadaceae</taxon>
        <taxon>Pseudomonas</taxon>
    </lineage>
</organism>
<dbReference type="GO" id="GO:0097351">
    <property type="term" value="F:toxin sequestering activity"/>
    <property type="evidence" value="ECO:0007669"/>
    <property type="project" value="InterPro"/>
</dbReference>
<evidence type="ECO:0000259" key="1">
    <source>
        <dbReference type="SMART" id="SM00966"/>
    </source>
</evidence>
<protein>
    <submittedName>
        <fullName evidence="2">AbrB/MazE/SpoVT family DNA-binding domain-containing protein</fullName>
    </submittedName>
</protein>
<keyword evidence="2" id="KW-0238">DNA-binding</keyword>
<feature type="domain" description="SpoVT-AbrB" evidence="1">
    <location>
        <begin position="14"/>
        <end position="59"/>
    </location>
</feature>
<dbReference type="PANTHER" id="PTHR40516:SF1">
    <property type="entry name" value="ANTITOXIN CHPS-RELATED"/>
    <property type="match status" value="1"/>
</dbReference>
<reference evidence="2 3" key="1">
    <citation type="submission" date="2018-12" db="EMBL/GenBank/DDBJ databases">
        <authorList>
            <person name="Li S."/>
            <person name="Yang R."/>
            <person name="Chen G."/>
            <person name="Zou L."/>
            <person name="Zhang C."/>
            <person name="Chen Y."/>
            <person name="Liu Z."/>
            <person name="Li Y."/>
            <person name="Yan Y."/>
            <person name="Huang M."/>
            <person name="Chen T."/>
        </authorList>
    </citation>
    <scope>NUCLEOTIDE SEQUENCE [LARGE SCALE GENOMIC DNA]</scope>
    <source>
        <strain evidence="2 3">1257</strain>
    </source>
</reference>
<dbReference type="PANTHER" id="PTHR40516">
    <property type="entry name" value="ANTITOXIN CHPS-RELATED"/>
    <property type="match status" value="1"/>
</dbReference>
<sequence>MYLPWEILMQIKIQQWGNSAAIRLPATVLKQMHLSVGSTLSLDTSGETLVLKPVRSKPEYRLEELMAQCDLTAPEPADMADWNAMRPVGREV</sequence>
<evidence type="ECO:0000313" key="3">
    <source>
        <dbReference type="Proteomes" id="UP000268230"/>
    </source>
</evidence>
<dbReference type="SUPFAM" id="SSF89447">
    <property type="entry name" value="AbrB/MazE/MraZ-like"/>
    <property type="match status" value="1"/>
</dbReference>
<dbReference type="InterPro" id="IPR037914">
    <property type="entry name" value="SpoVT-AbrB_sf"/>
</dbReference>